<proteinExistence type="predicted"/>
<reference evidence="2 3" key="1">
    <citation type="submission" date="2017-07" db="EMBL/GenBank/DDBJ databases">
        <title>Fictibacillus sp. nov. GDSW-R2A3 Genome sequencing and assembly.</title>
        <authorList>
            <person name="Mayilraj S."/>
        </authorList>
    </citation>
    <scope>NUCLEOTIDE SEQUENCE [LARGE SCALE GENOMIC DNA]</scope>
    <source>
        <strain evidence="2 3">GDSW-R2A3</strain>
    </source>
</reference>
<dbReference type="AlphaFoldDB" id="A0A235FD08"/>
<gene>
    <name evidence="2" type="ORF">CGZ90_01885</name>
</gene>
<dbReference type="Gene3D" id="3.90.1300.10">
    <property type="entry name" value="Amidase signature (AS) domain"/>
    <property type="match status" value="1"/>
</dbReference>
<dbReference type="InterPro" id="IPR036928">
    <property type="entry name" value="AS_sf"/>
</dbReference>
<feature type="domain" description="Amidase" evidence="1">
    <location>
        <begin position="30"/>
        <end position="421"/>
    </location>
</feature>
<organism evidence="2 3">
    <name type="scientific">Fictibacillus aquaticus</name>
    <dbReference type="NCBI Taxonomy" id="2021314"/>
    <lineage>
        <taxon>Bacteria</taxon>
        <taxon>Bacillati</taxon>
        <taxon>Bacillota</taxon>
        <taxon>Bacilli</taxon>
        <taxon>Bacillales</taxon>
        <taxon>Fictibacillaceae</taxon>
        <taxon>Fictibacillus</taxon>
    </lineage>
</organism>
<evidence type="ECO:0000259" key="1">
    <source>
        <dbReference type="Pfam" id="PF01425"/>
    </source>
</evidence>
<name>A0A235FD08_9BACL</name>
<evidence type="ECO:0000313" key="2">
    <source>
        <dbReference type="EMBL" id="OYD58675.1"/>
    </source>
</evidence>
<dbReference type="RefSeq" id="WP_094250636.1">
    <property type="nucleotide sequence ID" value="NZ_JBHLXL010000001.1"/>
</dbReference>
<dbReference type="PANTHER" id="PTHR42678">
    <property type="entry name" value="AMIDASE"/>
    <property type="match status" value="1"/>
</dbReference>
<dbReference type="SUPFAM" id="SSF75304">
    <property type="entry name" value="Amidase signature (AS) enzymes"/>
    <property type="match status" value="1"/>
</dbReference>
<dbReference type="GO" id="GO:0004040">
    <property type="term" value="F:amidase activity"/>
    <property type="evidence" value="ECO:0007669"/>
    <property type="project" value="UniProtKB-EC"/>
</dbReference>
<evidence type="ECO:0000313" key="3">
    <source>
        <dbReference type="Proteomes" id="UP000215059"/>
    </source>
</evidence>
<comment type="caution">
    <text evidence="2">The sequence shown here is derived from an EMBL/GenBank/DDBJ whole genome shotgun (WGS) entry which is preliminary data.</text>
</comment>
<dbReference type="OrthoDB" id="9811471at2"/>
<dbReference type="Proteomes" id="UP000215059">
    <property type="component" value="Unassembled WGS sequence"/>
</dbReference>
<dbReference type="EMBL" id="NOII01000001">
    <property type="protein sequence ID" value="OYD58675.1"/>
    <property type="molecule type" value="Genomic_DNA"/>
</dbReference>
<accession>A0A235FD08</accession>
<dbReference type="PANTHER" id="PTHR42678:SF34">
    <property type="entry name" value="OS04G0183300 PROTEIN"/>
    <property type="match status" value="1"/>
</dbReference>
<dbReference type="NCBIfam" id="NF005300">
    <property type="entry name" value="PRK06828.1"/>
    <property type="match status" value="1"/>
</dbReference>
<sequence>MGETKELLLEEATIDHFQALFAEGRLTSKELVMYYLQRIAEFDQSGQKINSILEINPDAIFIAEAMDRERAEGKVRSPFHGVPVLIKDNINTGDHMHTSAGSLALKDHFAEKDAFLVSLLREAGAVIIGKTNMTEWANFMAYDMPDGYSSRGGQVINPYGAEMDVSGSSSGSAAAVASNFCAAAVGTETSGSILCPAALNSIVGIKPTVGLLSRNGIIPISTSQDTAGPMARTVKDAALLLELLSAKDIADPATWKQPELHDYASSLETSSLVGLRLGISESFFYKDLNESQKNLFTRTLELLEQEGAAIIKLNEISPLENEKSDYQVLVHEFKSGINSYLSSSGSMLRNLKDIIDYNIAHADECLKHGQELLLDSEKTSGTLADSDYLKCRLNDILKSQKHGIDKALSEHNLDAIVYPTEQWYGIPAKAGYPSVSVPAGFENNGTPFGISFCAEAFSEKKLIRIAYAFEQVTHHRKAPLFKK</sequence>
<keyword evidence="2" id="KW-0378">Hydrolase</keyword>
<dbReference type="InterPro" id="IPR023631">
    <property type="entry name" value="Amidase_dom"/>
</dbReference>
<dbReference type="EC" id="3.5.1.4" evidence="2"/>
<dbReference type="Pfam" id="PF01425">
    <property type="entry name" value="Amidase"/>
    <property type="match status" value="1"/>
</dbReference>
<protein>
    <submittedName>
        <fullName evidence="2">Amidase</fullName>
        <ecNumber evidence="2">3.5.1.4</ecNumber>
    </submittedName>
</protein>
<keyword evidence="3" id="KW-1185">Reference proteome</keyword>